<keyword evidence="2" id="KW-0378">Hydrolase</keyword>
<evidence type="ECO:0000313" key="3">
    <source>
        <dbReference type="Proteomes" id="UP001183809"/>
    </source>
</evidence>
<dbReference type="SUPFAM" id="SSF48208">
    <property type="entry name" value="Six-hairpin glycosidases"/>
    <property type="match status" value="1"/>
</dbReference>
<dbReference type="PANTHER" id="PTHR31616">
    <property type="entry name" value="TREHALASE"/>
    <property type="match status" value="1"/>
</dbReference>
<accession>A0ABU2U6U4</accession>
<dbReference type="InterPro" id="IPR008928">
    <property type="entry name" value="6-hairpin_glycosidase_sf"/>
</dbReference>
<dbReference type="EMBL" id="JAVREY010000087">
    <property type="protein sequence ID" value="MDT0468885.1"/>
    <property type="molecule type" value="Genomic_DNA"/>
</dbReference>
<dbReference type="GO" id="GO:0016787">
    <property type="term" value="F:hydrolase activity"/>
    <property type="evidence" value="ECO:0007669"/>
    <property type="project" value="UniProtKB-KW"/>
</dbReference>
<dbReference type="InterPro" id="IPR011613">
    <property type="entry name" value="GH15-like"/>
</dbReference>
<protein>
    <submittedName>
        <fullName evidence="2">Glycoside hydrolase family 15 protein</fullName>
    </submittedName>
</protein>
<dbReference type="InterPro" id="IPR012341">
    <property type="entry name" value="6hp_glycosidase-like_sf"/>
</dbReference>
<name>A0ABU2U6U4_9ACTN</name>
<dbReference type="PANTHER" id="PTHR31616:SF0">
    <property type="entry name" value="GLUCAN 1,4-ALPHA-GLUCOSIDASE"/>
    <property type="match status" value="1"/>
</dbReference>
<dbReference type="Pfam" id="PF00723">
    <property type="entry name" value="Glyco_hydro_15"/>
    <property type="match status" value="1"/>
</dbReference>
<comment type="caution">
    <text evidence="2">The sequence shown here is derived from an EMBL/GenBank/DDBJ whole genome shotgun (WGS) entry which is preliminary data.</text>
</comment>
<dbReference type="Proteomes" id="UP001183809">
    <property type="component" value="Unassembled WGS sequence"/>
</dbReference>
<keyword evidence="3" id="KW-1185">Reference proteome</keyword>
<proteinExistence type="predicted"/>
<feature type="domain" description="GH15-like" evidence="1">
    <location>
        <begin position="16"/>
        <end position="285"/>
    </location>
</feature>
<evidence type="ECO:0000259" key="1">
    <source>
        <dbReference type="Pfam" id="PF00723"/>
    </source>
</evidence>
<gene>
    <name evidence="2" type="ORF">RM764_38940</name>
</gene>
<reference evidence="3" key="1">
    <citation type="submission" date="2023-07" db="EMBL/GenBank/DDBJ databases">
        <title>30 novel species of actinomycetes from the DSMZ collection.</title>
        <authorList>
            <person name="Nouioui I."/>
        </authorList>
    </citation>
    <scope>NUCLEOTIDE SEQUENCE [LARGE SCALE GENOMIC DNA]</scope>
    <source>
        <strain evidence="3">DSM 41699</strain>
    </source>
</reference>
<evidence type="ECO:0000313" key="2">
    <source>
        <dbReference type="EMBL" id="MDT0468885.1"/>
    </source>
</evidence>
<dbReference type="Gene3D" id="1.50.10.10">
    <property type="match status" value="1"/>
</dbReference>
<dbReference type="RefSeq" id="WP_311700328.1">
    <property type="nucleotide sequence ID" value="NZ_JAVREY010000087.1"/>
</dbReference>
<organism evidence="2 3">
    <name type="scientific">Streptomyces gibsoniae</name>
    <dbReference type="NCBI Taxonomy" id="3075529"/>
    <lineage>
        <taxon>Bacteria</taxon>
        <taxon>Bacillati</taxon>
        <taxon>Actinomycetota</taxon>
        <taxon>Actinomycetes</taxon>
        <taxon>Kitasatosporales</taxon>
        <taxon>Streptomycetaceae</taxon>
        <taxon>Streptomyces</taxon>
    </lineage>
</organism>
<sequence>MSTPTTQSPGHARLARRSLEVITAHQAPSGAYPACPSYPVYRYSWFRDGSFIAEAASRAGAADSADAFHHWCAQVVTDRADRIERIIAAKAAGRQPAEADLLPTRYTLDGADTGEVGWWDFQTDGYGTWLWALSEHLRRHGGDAAPYREAIRLTVGYLAATWDLPCYDWWEESKEHRHGATLGALRGGLAAIEAAGLDDSGVCAPTVAQIDALVRESGLHGGHLAKWLGSSAVDASLLACLTPFASVDPAGPTAQATLAAIEHDLLEPEGGVHRYLGDVFYGGGQWPVLAGLLGWHYARIGRTDDARRELDWIASHATADDLLPEQAPGATLLAPEHLPRWQQRWGPNATPLLWSHAMYLILAHELEVSA</sequence>